<sequence length="112" mass="12644">MQSFFDVIAITSNNSHCSIQLPSLEPSLMSSLPYSSVTTINTTLSPLLQFRHQHPWKTGQHSQPSSNHHLLPSPRVLAVGSSTFSVFMSKQKRLVDVYRESFRRIFENLGVT</sequence>
<accession>A0A9R1X1B6</accession>
<dbReference type="Proteomes" id="UP000235145">
    <property type="component" value="Unassembled WGS sequence"/>
</dbReference>
<comment type="caution">
    <text evidence="1">The sequence shown here is derived from an EMBL/GenBank/DDBJ whole genome shotgun (WGS) entry which is preliminary data.</text>
</comment>
<gene>
    <name evidence="1" type="ORF">LSAT_V11C700363340</name>
</gene>
<dbReference type="EMBL" id="NBSK02000007">
    <property type="protein sequence ID" value="KAJ0194634.1"/>
    <property type="molecule type" value="Genomic_DNA"/>
</dbReference>
<name>A0A9R1X1B6_LACSA</name>
<dbReference type="AlphaFoldDB" id="A0A9R1X1B6"/>
<keyword evidence="2" id="KW-1185">Reference proteome</keyword>
<protein>
    <submittedName>
        <fullName evidence="1">Uncharacterized protein</fullName>
    </submittedName>
</protein>
<evidence type="ECO:0000313" key="1">
    <source>
        <dbReference type="EMBL" id="KAJ0194634.1"/>
    </source>
</evidence>
<reference evidence="1 2" key="1">
    <citation type="journal article" date="2017" name="Nat. Commun.">
        <title>Genome assembly with in vitro proximity ligation data and whole-genome triplication in lettuce.</title>
        <authorList>
            <person name="Reyes-Chin-Wo S."/>
            <person name="Wang Z."/>
            <person name="Yang X."/>
            <person name="Kozik A."/>
            <person name="Arikit S."/>
            <person name="Song C."/>
            <person name="Xia L."/>
            <person name="Froenicke L."/>
            <person name="Lavelle D.O."/>
            <person name="Truco M.J."/>
            <person name="Xia R."/>
            <person name="Zhu S."/>
            <person name="Xu C."/>
            <person name="Xu H."/>
            <person name="Xu X."/>
            <person name="Cox K."/>
            <person name="Korf I."/>
            <person name="Meyers B.C."/>
            <person name="Michelmore R.W."/>
        </authorList>
    </citation>
    <scope>NUCLEOTIDE SEQUENCE [LARGE SCALE GENOMIC DNA]</scope>
    <source>
        <strain evidence="2">cv. Salinas</strain>
        <tissue evidence="1">Seedlings</tissue>
    </source>
</reference>
<evidence type="ECO:0000313" key="2">
    <source>
        <dbReference type="Proteomes" id="UP000235145"/>
    </source>
</evidence>
<proteinExistence type="predicted"/>
<organism evidence="1 2">
    <name type="scientific">Lactuca sativa</name>
    <name type="common">Garden lettuce</name>
    <dbReference type="NCBI Taxonomy" id="4236"/>
    <lineage>
        <taxon>Eukaryota</taxon>
        <taxon>Viridiplantae</taxon>
        <taxon>Streptophyta</taxon>
        <taxon>Embryophyta</taxon>
        <taxon>Tracheophyta</taxon>
        <taxon>Spermatophyta</taxon>
        <taxon>Magnoliopsida</taxon>
        <taxon>eudicotyledons</taxon>
        <taxon>Gunneridae</taxon>
        <taxon>Pentapetalae</taxon>
        <taxon>asterids</taxon>
        <taxon>campanulids</taxon>
        <taxon>Asterales</taxon>
        <taxon>Asteraceae</taxon>
        <taxon>Cichorioideae</taxon>
        <taxon>Cichorieae</taxon>
        <taxon>Lactucinae</taxon>
        <taxon>Lactuca</taxon>
    </lineage>
</organism>